<dbReference type="SUPFAM" id="SSF52172">
    <property type="entry name" value="CheY-like"/>
    <property type="match status" value="1"/>
</dbReference>
<dbReference type="SMART" id="SM00850">
    <property type="entry name" value="LytTR"/>
    <property type="match status" value="1"/>
</dbReference>
<reference evidence="4 5" key="1">
    <citation type="submission" date="2017-11" db="EMBL/GenBank/DDBJ databases">
        <title>Genomic Encyclopedia of Archaeal and Bacterial Type Strains, Phase II (KMG-II): From Individual Species to Whole Genera.</title>
        <authorList>
            <person name="Goeker M."/>
        </authorList>
    </citation>
    <scope>NUCLEOTIDE SEQUENCE [LARGE SCALE GENOMIC DNA]</scope>
    <source>
        <strain evidence="4 5">DSM 27268</strain>
    </source>
</reference>
<dbReference type="InterPro" id="IPR011006">
    <property type="entry name" value="CheY-like_superfamily"/>
</dbReference>
<dbReference type="PANTHER" id="PTHR37299:SF1">
    <property type="entry name" value="STAGE 0 SPORULATION PROTEIN A HOMOLOG"/>
    <property type="match status" value="1"/>
</dbReference>
<dbReference type="Pfam" id="PF04397">
    <property type="entry name" value="LytTR"/>
    <property type="match status" value="1"/>
</dbReference>
<feature type="modified residue" description="4-aspartylphosphate" evidence="1">
    <location>
        <position position="57"/>
    </location>
</feature>
<evidence type="ECO:0000259" key="3">
    <source>
        <dbReference type="PROSITE" id="PS50930"/>
    </source>
</evidence>
<dbReference type="GO" id="GO:0003677">
    <property type="term" value="F:DNA binding"/>
    <property type="evidence" value="ECO:0007669"/>
    <property type="project" value="InterPro"/>
</dbReference>
<keyword evidence="1" id="KW-0597">Phosphoprotein</keyword>
<evidence type="ECO:0000259" key="2">
    <source>
        <dbReference type="PROSITE" id="PS50110"/>
    </source>
</evidence>
<dbReference type="Pfam" id="PF00072">
    <property type="entry name" value="Response_reg"/>
    <property type="match status" value="1"/>
</dbReference>
<dbReference type="PROSITE" id="PS50110">
    <property type="entry name" value="RESPONSE_REGULATORY"/>
    <property type="match status" value="1"/>
</dbReference>
<keyword evidence="5" id="KW-1185">Reference proteome</keyword>
<dbReference type="InterPro" id="IPR007492">
    <property type="entry name" value="LytTR_DNA-bd_dom"/>
</dbReference>
<dbReference type="GO" id="GO:0000156">
    <property type="term" value="F:phosphorelay response regulator activity"/>
    <property type="evidence" value="ECO:0007669"/>
    <property type="project" value="InterPro"/>
</dbReference>
<comment type="caution">
    <text evidence="4">The sequence shown here is derived from an EMBL/GenBank/DDBJ whole genome shotgun (WGS) entry which is preliminary data.</text>
</comment>
<dbReference type="InterPro" id="IPR046947">
    <property type="entry name" value="LytR-like"/>
</dbReference>
<sequence>MHDEKIHILIVEDESIVALDLATGLEREGYDIAGVADNAQDARKIFTSHEVDLVLMDIHIMGEKDGVETAMELMSIKQVPLIYLTAYTDHETIQRVKNTYPAAFLAKPYDIQHVHIAIELAVNNFALFRKQQSGKMISLSPASADTSQKQPAAKLTQEKETILQYDEYIFIKQNYRFIKIRIADILYASADDNYVHLHTADKKYSLRMSLSQLIDKMSPHLLVRIHRSYAVNLQAIQSFTEQEVVIQKEHLPIGRNYKEDFLKHFDFLG</sequence>
<evidence type="ECO:0000313" key="5">
    <source>
        <dbReference type="Proteomes" id="UP000230000"/>
    </source>
</evidence>
<feature type="domain" description="HTH LytTR-type" evidence="3">
    <location>
        <begin position="169"/>
        <end position="267"/>
    </location>
</feature>
<dbReference type="EMBL" id="PGFG01000001">
    <property type="protein sequence ID" value="PJJ76669.1"/>
    <property type="molecule type" value="Genomic_DNA"/>
</dbReference>
<protein>
    <submittedName>
        <fullName evidence="4">LytTR family two component transcriptional regulator</fullName>
    </submittedName>
</protein>
<dbReference type="Gene3D" id="3.40.50.2300">
    <property type="match status" value="1"/>
</dbReference>
<dbReference type="Gene3D" id="2.40.50.1020">
    <property type="entry name" value="LytTr DNA-binding domain"/>
    <property type="match status" value="1"/>
</dbReference>
<dbReference type="PANTHER" id="PTHR37299">
    <property type="entry name" value="TRANSCRIPTIONAL REGULATOR-RELATED"/>
    <property type="match status" value="1"/>
</dbReference>
<dbReference type="Proteomes" id="UP000230000">
    <property type="component" value="Unassembled WGS sequence"/>
</dbReference>
<dbReference type="InterPro" id="IPR001789">
    <property type="entry name" value="Sig_transdc_resp-reg_receiver"/>
</dbReference>
<dbReference type="AlphaFoldDB" id="A0A2M9CXQ1"/>
<evidence type="ECO:0000256" key="1">
    <source>
        <dbReference type="PROSITE-ProRule" id="PRU00169"/>
    </source>
</evidence>
<evidence type="ECO:0000313" key="4">
    <source>
        <dbReference type="EMBL" id="PJJ76669.1"/>
    </source>
</evidence>
<gene>
    <name evidence="4" type="ORF">BXY57_2301</name>
</gene>
<dbReference type="CDD" id="cd17534">
    <property type="entry name" value="REC_DC-like"/>
    <property type="match status" value="1"/>
</dbReference>
<feature type="domain" description="Response regulatory" evidence="2">
    <location>
        <begin position="7"/>
        <end position="122"/>
    </location>
</feature>
<dbReference type="PROSITE" id="PS50930">
    <property type="entry name" value="HTH_LYTTR"/>
    <property type="match status" value="1"/>
</dbReference>
<dbReference type="RefSeq" id="WP_100315113.1">
    <property type="nucleotide sequence ID" value="NZ_PGFG01000001.1"/>
</dbReference>
<accession>A0A2M9CXQ1</accession>
<proteinExistence type="predicted"/>
<organism evidence="4 5">
    <name type="scientific">Thermoflavifilum aggregans</name>
    <dbReference type="NCBI Taxonomy" id="454188"/>
    <lineage>
        <taxon>Bacteria</taxon>
        <taxon>Pseudomonadati</taxon>
        <taxon>Bacteroidota</taxon>
        <taxon>Chitinophagia</taxon>
        <taxon>Chitinophagales</taxon>
        <taxon>Chitinophagaceae</taxon>
        <taxon>Thermoflavifilum</taxon>
    </lineage>
</organism>
<dbReference type="SMART" id="SM00448">
    <property type="entry name" value="REC"/>
    <property type="match status" value="1"/>
</dbReference>
<name>A0A2M9CXQ1_9BACT</name>
<dbReference type="OrthoDB" id="1646880at2"/>